<feature type="signal peptide" evidence="1">
    <location>
        <begin position="1"/>
        <end position="25"/>
    </location>
</feature>
<dbReference type="GeneID" id="101851065"/>
<accession>A0ABM0JYW2</accession>
<sequence length="110" mass="12538">MTFGSVATLLTVPLLCATFFASVTSVCDTDYMYKEKEVWNWFKFQKLDSSGRAKCAVDGAFINGFRRQTVYKDNTTKDGITGLRAMCCRQADFMKDVGCVHKDWSSQRYK</sequence>
<evidence type="ECO:0000313" key="2">
    <source>
        <dbReference type="Proteomes" id="UP000694888"/>
    </source>
</evidence>
<protein>
    <submittedName>
        <fullName evidence="3">Uncharacterized protein LOC101851065</fullName>
    </submittedName>
</protein>
<gene>
    <name evidence="3" type="primary">LOC101851065</name>
</gene>
<keyword evidence="2" id="KW-1185">Reference proteome</keyword>
<keyword evidence="1" id="KW-0732">Signal</keyword>
<evidence type="ECO:0000313" key="3">
    <source>
        <dbReference type="RefSeq" id="XP_005104783.2"/>
    </source>
</evidence>
<dbReference type="Proteomes" id="UP000694888">
    <property type="component" value="Unplaced"/>
</dbReference>
<evidence type="ECO:0000256" key="1">
    <source>
        <dbReference type="SAM" id="SignalP"/>
    </source>
</evidence>
<feature type="chain" id="PRO_5046531599" evidence="1">
    <location>
        <begin position="26"/>
        <end position="110"/>
    </location>
</feature>
<reference evidence="3" key="1">
    <citation type="submission" date="2025-08" db="UniProtKB">
        <authorList>
            <consortium name="RefSeq"/>
        </authorList>
    </citation>
    <scope>IDENTIFICATION</scope>
</reference>
<proteinExistence type="predicted"/>
<name>A0ABM0JYW2_APLCA</name>
<dbReference type="RefSeq" id="XP_005104783.2">
    <property type="nucleotide sequence ID" value="XM_005104726.3"/>
</dbReference>
<organism evidence="2 3">
    <name type="scientific">Aplysia californica</name>
    <name type="common">California sea hare</name>
    <dbReference type="NCBI Taxonomy" id="6500"/>
    <lineage>
        <taxon>Eukaryota</taxon>
        <taxon>Metazoa</taxon>
        <taxon>Spiralia</taxon>
        <taxon>Lophotrochozoa</taxon>
        <taxon>Mollusca</taxon>
        <taxon>Gastropoda</taxon>
        <taxon>Heterobranchia</taxon>
        <taxon>Euthyneura</taxon>
        <taxon>Tectipleura</taxon>
        <taxon>Aplysiida</taxon>
        <taxon>Aplysioidea</taxon>
        <taxon>Aplysiidae</taxon>
        <taxon>Aplysia</taxon>
    </lineage>
</organism>